<organism evidence="2 3">
    <name type="scientific">Canis lupus dingo</name>
    <name type="common">dingo</name>
    <dbReference type="NCBI Taxonomy" id="286419"/>
    <lineage>
        <taxon>Eukaryota</taxon>
        <taxon>Metazoa</taxon>
        <taxon>Chordata</taxon>
        <taxon>Craniata</taxon>
        <taxon>Vertebrata</taxon>
        <taxon>Euteleostomi</taxon>
        <taxon>Mammalia</taxon>
        <taxon>Eutheria</taxon>
        <taxon>Laurasiatheria</taxon>
        <taxon>Carnivora</taxon>
        <taxon>Caniformia</taxon>
        <taxon>Canidae</taxon>
        <taxon>Canis</taxon>
    </lineage>
</organism>
<name>A0A8C0LAE9_CANLU</name>
<dbReference type="AlphaFoldDB" id="A0A8C0LAE9"/>
<dbReference type="Ensembl" id="ENSCAFT00020031232.1">
    <property type="protein sequence ID" value="ENSCAFP00020027043.1"/>
    <property type="gene ID" value="ENSCAFG00020021226.1"/>
</dbReference>
<proteinExistence type="predicted"/>
<reference evidence="2" key="1">
    <citation type="submission" date="2025-08" db="UniProtKB">
        <authorList>
            <consortium name="Ensembl"/>
        </authorList>
    </citation>
    <scope>IDENTIFICATION</scope>
</reference>
<dbReference type="Proteomes" id="UP000694391">
    <property type="component" value="Unplaced"/>
</dbReference>
<evidence type="ECO:0000313" key="3">
    <source>
        <dbReference type="Proteomes" id="UP000694391"/>
    </source>
</evidence>
<dbReference type="GeneTree" id="ENSGT00950000186184"/>
<feature type="region of interest" description="Disordered" evidence="1">
    <location>
        <begin position="63"/>
        <end position="89"/>
    </location>
</feature>
<sequence>MVSARRLPSSACKAAALWKDTTERQQAVRASSRVTASSVPSLEHGTEGLSFRGRMETHSFSFISSPLSRQGERRDCWPSVQPSMALPQL</sequence>
<feature type="region of interest" description="Disordered" evidence="1">
    <location>
        <begin position="23"/>
        <end position="50"/>
    </location>
</feature>
<keyword evidence="3" id="KW-1185">Reference proteome</keyword>
<evidence type="ECO:0000256" key="1">
    <source>
        <dbReference type="SAM" id="MobiDB-lite"/>
    </source>
</evidence>
<feature type="compositionally biased region" description="Low complexity" evidence="1">
    <location>
        <begin position="27"/>
        <end position="41"/>
    </location>
</feature>
<evidence type="ECO:0000313" key="2">
    <source>
        <dbReference type="Ensembl" id="ENSCAFP00020027043.1"/>
    </source>
</evidence>
<reference evidence="2" key="2">
    <citation type="submission" date="2025-09" db="UniProtKB">
        <authorList>
            <consortium name="Ensembl"/>
        </authorList>
    </citation>
    <scope>IDENTIFICATION</scope>
</reference>
<accession>A0A8C0LAE9</accession>
<protein>
    <submittedName>
        <fullName evidence="2">Uncharacterized protein</fullName>
    </submittedName>
</protein>